<gene>
    <name evidence="5" type="ORF">GIB67_029194</name>
</gene>
<comment type="similarity">
    <text evidence="1 3">Belongs to the chaperonin (HSP60) family.</text>
</comment>
<dbReference type="OrthoDB" id="658187at2759"/>
<evidence type="ECO:0000259" key="4">
    <source>
        <dbReference type="Pfam" id="PF04782"/>
    </source>
</evidence>
<feature type="domain" description="DUF632" evidence="4">
    <location>
        <begin position="220"/>
        <end position="354"/>
    </location>
</feature>
<accession>A0A7J7LCC3</accession>
<evidence type="ECO:0000256" key="1">
    <source>
        <dbReference type="ARBA" id="ARBA00006607"/>
    </source>
</evidence>
<protein>
    <recommendedName>
        <fullName evidence="4">DUF632 domain-containing protein</fullName>
    </recommendedName>
</protein>
<name>A0A7J7LCC3_9MAGN</name>
<evidence type="ECO:0000256" key="2">
    <source>
        <dbReference type="ARBA" id="ARBA00023186"/>
    </source>
</evidence>
<dbReference type="InterPro" id="IPR027410">
    <property type="entry name" value="TCP-1-like_intermed_sf"/>
</dbReference>
<dbReference type="Proteomes" id="UP000541444">
    <property type="component" value="Unassembled WGS sequence"/>
</dbReference>
<dbReference type="Gene3D" id="3.50.7.10">
    <property type="entry name" value="GroEL"/>
    <property type="match status" value="1"/>
</dbReference>
<dbReference type="SUPFAM" id="SSF48592">
    <property type="entry name" value="GroEL equatorial domain-like"/>
    <property type="match status" value="1"/>
</dbReference>
<keyword evidence="6" id="KW-1185">Reference proteome</keyword>
<organism evidence="5 6">
    <name type="scientific">Kingdonia uniflora</name>
    <dbReference type="NCBI Taxonomy" id="39325"/>
    <lineage>
        <taxon>Eukaryota</taxon>
        <taxon>Viridiplantae</taxon>
        <taxon>Streptophyta</taxon>
        <taxon>Embryophyta</taxon>
        <taxon>Tracheophyta</taxon>
        <taxon>Spermatophyta</taxon>
        <taxon>Magnoliopsida</taxon>
        <taxon>Ranunculales</taxon>
        <taxon>Circaeasteraceae</taxon>
        <taxon>Kingdonia</taxon>
    </lineage>
</organism>
<dbReference type="AlphaFoldDB" id="A0A7J7LCC3"/>
<dbReference type="GO" id="GO:0005524">
    <property type="term" value="F:ATP binding"/>
    <property type="evidence" value="ECO:0007669"/>
    <property type="project" value="InterPro"/>
</dbReference>
<dbReference type="InterPro" id="IPR027413">
    <property type="entry name" value="GROEL-like_equatorial_sf"/>
</dbReference>
<comment type="caution">
    <text evidence="5">The sequence shown here is derived from an EMBL/GenBank/DDBJ whole genome shotgun (WGS) entry which is preliminary data.</text>
</comment>
<evidence type="ECO:0000313" key="5">
    <source>
        <dbReference type="EMBL" id="KAF6140189.1"/>
    </source>
</evidence>
<dbReference type="SUPFAM" id="SSF52029">
    <property type="entry name" value="GroEL apical domain-like"/>
    <property type="match status" value="1"/>
</dbReference>
<sequence length="587" mass="65863">SRLLNGVTFDHYFFCWFVAAPSSTIMQEARKYFFVIFWFNIFNLFTGRRQNTASQRRCLSKVRAAKEFYFNKDGSTTKKLQIGVNKLGDLVGVTLGPKGRNVVLERKYGSPKIVNDGVTVANEVKLEDPAENIGAKLVRQAAVNTNDLADDGTTTSVVLAQGLIEEGVKVAAVGANPVQITRGIKKTTKALVVELKLMPKEVEDSKQADVGTVVWVTTMKLIMMWKVMVKCHHNQCQAITEAKNLDAIASSGKLTDAHFEVIKQIELELRRWTSNFCGWVTTQKQYIKALNGWLLKCLFIEPEEIADGVVPFSLGWIGAPPIFVICNQWTQSMEDMILKEEVVQALRGFAWSVRYLREWHNTKLRMKTMVDTKALKRDELKIQKEWQRGVLKIVTLKAPGFRECKSQYLDDITIFSGVTVIREKAGLSLDKAEKEVLGHTGKVVLTKEVSTIVGNRSTQDAVNKSFSDPKPYWGLPQSLRYLAFGVTEQNYEKEKLNERIAKLSGGVAVIQVAVEEGIIVGGDCTLLRLVAKVDTIKLTLDNDKQKVGADIVKRALSYPLKLIAKNKVTMGVLSWERYMNIHLLILA</sequence>
<dbReference type="Gene3D" id="1.10.560.10">
    <property type="entry name" value="GroEL-like equatorial domain"/>
    <property type="match status" value="2"/>
</dbReference>
<dbReference type="Pfam" id="PF00118">
    <property type="entry name" value="Cpn60_TCP1"/>
    <property type="match status" value="1"/>
</dbReference>
<dbReference type="InterPro" id="IPR027409">
    <property type="entry name" value="GroEL-like_apical_dom_sf"/>
</dbReference>
<dbReference type="Gene3D" id="3.30.260.10">
    <property type="entry name" value="TCP-1-like chaperonin intermediate domain"/>
    <property type="match status" value="1"/>
</dbReference>
<dbReference type="InterPro" id="IPR001844">
    <property type="entry name" value="Cpn60/GroEL"/>
</dbReference>
<feature type="non-terminal residue" evidence="5">
    <location>
        <position position="1"/>
    </location>
</feature>
<dbReference type="InterPro" id="IPR002423">
    <property type="entry name" value="Cpn60/GroEL/TCP-1"/>
</dbReference>
<dbReference type="EMBL" id="JACGCM010002395">
    <property type="protein sequence ID" value="KAF6140189.1"/>
    <property type="molecule type" value="Genomic_DNA"/>
</dbReference>
<evidence type="ECO:0000313" key="6">
    <source>
        <dbReference type="Proteomes" id="UP000541444"/>
    </source>
</evidence>
<dbReference type="GO" id="GO:0042026">
    <property type="term" value="P:protein refolding"/>
    <property type="evidence" value="ECO:0007669"/>
    <property type="project" value="InterPro"/>
</dbReference>
<dbReference type="Pfam" id="PF04782">
    <property type="entry name" value="DUF632"/>
    <property type="match status" value="1"/>
</dbReference>
<dbReference type="InterPro" id="IPR006867">
    <property type="entry name" value="DUF632"/>
</dbReference>
<dbReference type="PANTHER" id="PTHR45633">
    <property type="entry name" value="60 KDA HEAT SHOCK PROTEIN, MITOCHONDRIAL"/>
    <property type="match status" value="1"/>
</dbReference>
<evidence type="ECO:0000256" key="3">
    <source>
        <dbReference type="RuleBase" id="RU000418"/>
    </source>
</evidence>
<reference evidence="5 6" key="1">
    <citation type="journal article" date="2020" name="IScience">
        <title>Genome Sequencing of the Endangered Kingdonia uniflora (Circaeasteraceae, Ranunculales) Reveals Potential Mechanisms of Evolutionary Specialization.</title>
        <authorList>
            <person name="Sun Y."/>
            <person name="Deng T."/>
            <person name="Zhang A."/>
            <person name="Moore M.J."/>
            <person name="Landis J.B."/>
            <person name="Lin N."/>
            <person name="Zhang H."/>
            <person name="Zhang X."/>
            <person name="Huang J."/>
            <person name="Zhang X."/>
            <person name="Sun H."/>
            <person name="Wang H."/>
        </authorList>
    </citation>
    <scope>NUCLEOTIDE SEQUENCE [LARGE SCALE GENOMIC DNA]</scope>
    <source>
        <strain evidence="5">TB1705</strain>
        <tissue evidence="5">Leaf</tissue>
    </source>
</reference>
<dbReference type="GO" id="GO:0140662">
    <property type="term" value="F:ATP-dependent protein folding chaperone"/>
    <property type="evidence" value="ECO:0007669"/>
    <property type="project" value="InterPro"/>
</dbReference>
<keyword evidence="2" id="KW-0143">Chaperone</keyword>
<proteinExistence type="inferred from homology"/>
<dbReference type="PRINTS" id="PR00298">
    <property type="entry name" value="CHAPERONIN60"/>
</dbReference>